<comment type="caution">
    <text evidence="2">The sequence shown here is derived from an EMBL/GenBank/DDBJ whole genome shotgun (WGS) entry which is preliminary data.</text>
</comment>
<gene>
    <name evidence="2" type="ORF">LFUMFP_120008</name>
</gene>
<feature type="transmembrane region" description="Helical" evidence="1">
    <location>
        <begin position="58"/>
        <end position="80"/>
    </location>
</feature>
<feature type="transmembrane region" description="Helical" evidence="1">
    <location>
        <begin position="34"/>
        <end position="52"/>
    </location>
</feature>
<dbReference type="RefSeq" id="WP_025082944.1">
    <property type="nucleotide sequence ID" value="NZ_JAJJOH010000020.1"/>
</dbReference>
<organism evidence="2 3">
    <name type="scientific">Latilactobacillus fuchuensis</name>
    <dbReference type="NCBI Taxonomy" id="164393"/>
    <lineage>
        <taxon>Bacteria</taxon>
        <taxon>Bacillati</taxon>
        <taxon>Bacillota</taxon>
        <taxon>Bacilli</taxon>
        <taxon>Lactobacillales</taxon>
        <taxon>Lactobacillaceae</taxon>
        <taxon>Latilactobacillus</taxon>
    </lineage>
</organism>
<accession>A0A2N9DTA9</accession>
<sequence length="110" mass="12142">MAGIVLTVRFLLEMITVLGLLLGVFVGQTSAYKIGYLILGIGMTFIWSRYGAPKSSHVLMGIYKFILEVAVYAIGSIAFYQLFGTKIGIIYLVIVLVDLLLMYVLELQGN</sequence>
<keyword evidence="1" id="KW-0472">Membrane</keyword>
<keyword evidence="1" id="KW-1133">Transmembrane helix</keyword>
<name>A0A2N9DTA9_9LACO</name>
<keyword evidence="3" id="KW-1185">Reference proteome</keyword>
<feature type="transmembrane region" description="Helical" evidence="1">
    <location>
        <begin position="87"/>
        <end position="105"/>
    </location>
</feature>
<evidence type="ECO:0000313" key="2">
    <source>
        <dbReference type="EMBL" id="SPC36795.1"/>
    </source>
</evidence>
<dbReference type="EMBL" id="OGVC01000004">
    <property type="protein sequence ID" value="SPC36795.1"/>
    <property type="molecule type" value="Genomic_DNA"/>
</dbReference>
<proteinExistence type="predicted"/>
<feature type="transmembrane region" description="Helical" evidence="1">
    <location>
        <begin position="6"/>
        <end position="27"/>
    </location>
</feature>
<reference evidence="2" key="1">
    <citation type="submission" date="2018-01" db="EMBL/GenBank/DDBJ databases">
        <authorList>
            <person name="Chaillou S."/>
        </authorList>
    </citation>
    <scope>NUCLEOTIDE SEQUENCE [LARGE SCALE GENOMIC DNA]</scope>
    <source>
        <strain evidence="2">MFPC41A2801</strain>
    </source>
</reference>
<protein>
    <submittedName>
        <fullName evidence="2">Uncharacterized protein</fullName>
    </submittedName>
</protein>
<evidence type="ECO:0000313" key="3">
    <source>
        <dbReference type="Proteomes" id="UP000238739"/>
    </source>
</evidence>
<dbReference type="Pfam" id="PF10823">
    <property type="entry name" value="DUF2568"/>
    <property type="match status" value="1"/>
</dbReference>
<dbReference type="AlphaFoldDB" id="A0A2N9DTA9"/>
<evidence type="ECO:0000256" key="1">
    <source>
        <dbReference type="SAM" id="Phobius"/>
    </source>
</evidence>
<dbReference type="Proteomes" id="UP000238739">
    <property type="component" value="Unassembled WGS sequence"/>
</dbReference>
<dbReference type="InterPro" id="IPR021214">
    <property type="entry name" value="DUF2568"/>
</dbReference>
<keyword evidence="1" id="KW-0812">Transmembrane</keyword>